<keyword evidence="1" id="KW-0143">Chaperone</keyword>
<comment type="similarity">
    <text evidence="2">Belongs to the POMP/UMP1 family.</text>
</comment>
<dbReference type="GO" id="GO:0005634">
    <property type="term" value="C:nucleus"/>
    <property type="evidence" value="ECO:0007669"/>
    <property type="project" value="TreeGrafter"/>
</dbReference>
<dbReference type="InterPro" id="IPR008012">
    <property type="entry name" value="Ump1"/>
</dbReference>
<name>A0A8C7AN32_NEOVI</name>
<dbReference type="GO" id="GO:0005737">
    <property type="term" value="C:cytoplasm"/>
    <property type="evidence" value="ECO:0007669"/>
    <property type="project" value="TreeGrafter"/>
</dbReference>
<dbReference type="PANTHER" id="PTHR12828">
    <property type="entry name" value="PROTEASOME MATURATION PROTEIN UMP1"/>
    <property type="match status" value="1"/>
</dbReference>
<feature type="region of interest" description="Disordered" evidence="3">
    <location>
        <begin position="1"/>
        <end position="31"/>
    </location>
</feature>
<sequence length="94" mass="10405">MSAGGLGSRLQDSVPVTGLSSSSSSKGLPYVKNEHLPSHPLELSEKIFQLNQDKMNFSTLRNIQGLSAPLTLQTEFKAIFLMIHHKVNEWDSHT</sequence>
<reference evidence="4" key="1">
    <citation type="submission" date="2025-08" db="UniProtKB">
        <authorList>
            <consortium name="Ensembl"/>
        </authorList>
    </citation>
    <scope>IDENTIFICATION</scope>
</reference>
<reference evidence="4" key="2">
    <citation type="submission" date="2025-09" db="UniProtKB">
        <authorList>
            <consortium name="Ensembl"/>
        </authorList>
    </citation>
    <scope>IDENTIFICATION</scope>
</reference>
<evidence type="ECO:0000256" key="3">
    <source>
        <dbReference type="SAM" id="MobiDB-lite"/>
    </source>
</evidence>
<evidence type="ECO:0000313" key="5">
    <source>
        <dbReference type="Proteomes" id="UP000694425"/>
    </source>
</evidence>
<dbReference type="Proteomes" id="UP000694425">
    <property type="component" value="Unplaced"/>
</dbReference>
<evidence type="ECO:0000256" key="1">
    <source>
        <dbReference type="ARBA" id="ARBA00023186"/>
    </source>
</evidence>
<keyword evidence="5" id="KW-1185">Reference proteome</keyword>
<proteinExistence type="inferred from homology"/>
<dbReference type="GO" id="GO:0043248">
    <property type="term" value="P:proteasome assembly"/>
    <property type="evidence" value="ECO:0007669"/>
    <property type="project" value="InterPro"/>
</dbReference>
<accession>A0A8C7AN32</accession>
<organism evidence="4 5">
    <name type="scientific">Neovison vison</name>
    <name type="common">American mink</name>
    <name type="synonym">Mustela vison</name>
    <dbReference type="NCBI Taxonomy" id="452646"/>
    <lineage>
        <taxon>Eukaryota</taxon>
        <taxon>Metazoa</taxon>
        <taxon>Chordata</taxon>
        <taxon>Craniata</taxon>
        <taxon>Vertebrata</taxon>
        <taxon>Euteleostomi</taxon>
        <taxon>Mammalia</taxon>
        <taxon>Eutheria</taxon>
        <taxon>Laurasiatheria</taxon>
        <taxon>Carnivora</taxon>
        <taxon>Caniformia</taxon>
        <taxon>Musteloidea</taxon>
        <taxon>Mustelidae</taxon>
        <taxon>Mustelinae</taxon>
        <taxon>Neogale</taxon>
    </lineage>
</organism>
<dbReference type="Pfam" id="PF05348">
    <property type="entry name" value="UMP1"/>
    <property type="match status" value="1"/>
</dbReference>
<dbReference type="PANTHER" id="PTHR12828:SF3">
    <property type="entry name" value="PROTEASOME MATURATION PROTEIN"/>
    <property type="match status" value="1"/>
</dbReference>
<evidence type="ECO:0000256" key="2">
    <source>
        <dbReference type="ARBA" id="ARBA00043974"/>
    </source>
</evidence>
<dbReference type="AlphaFoldDB" id="A0A8C7AN32"/>
<dbReference type="Ensembl" id="ENSNVIT00000009550.1">
    <property type="protein sequence ID" value="ENSNVIP00000008157.1"/>
    <property type="gene ID" value="ENSNVIG00000006481.1"/>
</dbReference>
<dbReference type="GeneTree" id="ENSGT00960000188104"/>
<evidence type="ECO:0000313" key="4">
    <source>
        <dbReference type="Ensembl" id="ENSNVIP00000008157.1"/>
    </source>
</evidence>
<protein>
    <submittedName>
        <fullName evidence="4">Uncharacterized protein</fullName>
    </submittedName>
</protein>